<evidence type="ECO:0000313" key="2">
    <source>
        <dbReference type="EMBL" id="MBB5693687.1"/>
    </source>
</evidence>
<keyword evidence="1" id="KW-1133">Transmembrane helix</keyword>
<evidence type="ECO:0000256" key="1">
    <source>
        <dbReference type="SAM" id="Phobius"/>
    </source>
</evidence>
<evidence type="ECO:0000313" key="3">
    <source>
        <dbReference type="Proteomes" id="UP000580654"/>
    </source>
</evidence>
<feature type="transmembrane region" description="Helical" evidence="1">
    <location>
        <begin position="32"/>
        <end position="54"/>
    </location>
</feature>
<reference evidence="2 3" key="1">
    <citation type="submission" date="2020-08" db="EMBL/GenBank/DDBJ databases">
        <title>Genomic Encyclopedia of Type Strains, Phase IV (KMG-IV): sequencing the most valuable type-strain genomes for metagenomic binning, comparative biology and taxonomic classification.</title>
        <authorList>
            <person name="Goeker M."/>
        </authorList>
    </citation>
    <scope>NUCLEOTIDE SEQUENCE [LARGE SCALE GENOMIC DNA]</scope>
    <source>
        <strain evidence="2 3">DSM 25622</strain>
    </source>
</reference>
<dbReference type="RefSeq" id="WP_184516323.1">
    <property type="nucleotide sequence ID" value="NZ_JACIJD010000006.1"/>
</dbReference>
<protein>
    <submittedName>
        <fullName evidence="2">Preprotein translocase subunit SecD</fullName>
    </submittedName>
</protein>
<gene>
    <name evidence="2" type="ORF">FHS87_001720</name>
</gene>
<name>A0A840YBE8_9PROT</name>
<keyword evidence="1" id="KW-0812">Transmembrane</keyword>
<dbReference type="Proteomes" id="UP000580654">
    <property type="component" value="Unassembled WGS sequence"/>
</dbReference>
<keyword evidence="3" id="KW-1185">Reference proteome</keyword>
<proteinExistence type="predicted"/>
<comment type="caution">
    <text evidence="2">The sequence shown here is derived from an EMBL/GenBank/DDBJ whole genome shotgun (WGS) entry which is preliminary data.</text>
</comment>
<accession>A0A840YBE8</accession>
<dbReference type="EMBL" id="JACIJD010000006">
    <property type="protein sequence ID" value="MBB5693687.1"/>
    <property type="molecule type" value="Genomic_DNA"/>
</dbReference>
<keyword evidence="1" id="KW-0472">Membrane</keyword>
<organism evidence="2 3">
    <name type="scientific">Muricoccus pecuniae</name>
    <dbReference type="NCBI Taxonomy" id="693023"/>
    <lineage>
        <taxon>Bacteria</taxon>
        <taxon>Pseudomonadati</taxon>
        <taxon>Pseudomonadota</taxon>
        <taxon>Alphaproteobacteria</taxon>
        <taxon>Acetobacterales</taxon>
        <taxon>Roseomonadaceae</taxon>
        <taxon>Muricoccus</taxon>
    </lineage>
</organism>
<dbReference type="AlphaFoldDB" id="A0A840YBE8"/>
<sequence>MDRIAIALIASGLVLILAIVAAVVGGAPTLTLSAVAALGATMSGAGIVAGLVMLERRNFGAARIA</sequence>